<evidence type="ECO:0000313" key="3">
    <source>
        <dbReference type="Proteomes" id="UP000828390"/>
    </source>
</evidence>
<dbReference type="AlphaFoldDB" id="A0A9D4S3T0"/>
<reference evidence="2" key="1">
    <citation type="journal article" date="2019" name="bioRxiv">
        <title>The Genome of the Zebra Mussel, Dreissena polymorpha: A Resource for Invasive Species Research.</title>
        <authorList>
            <person name="McCartney M.A."/>
            <person name="Auch B."/>
            <person name="Kono T."/>
            <person name="Mallez S."/>
            <person name="Zhang Y."/>
            <person name="Obille A."/>
            <person name="Becker A."/>
            <person name="Abrahante J.E."/>
            <person name="Garbe J."/>
            <person name="Badalamenti J.P."/>
            <person name="Herman A."/>
            <person name="Mangelson H."/>
            <person name="Liachko I."/>
            <person name="Sullivan S."/>
            <person name="Sone E.D."/>
            <person name="Koren S."/>
            <person name="Silverstein K.A.T."/>
            <person name="Beckman K.B."/>
            <person name="Gohl D.M."/>
        </authorList>
    </citation>
    <scope>NUCLEOTIDE SEQUENCE</scope>
    <source>
        <strain evidence="2">Duluth1</strain>
        <tissue evidence="2">Whole animal</tissue>
    </source>
</reference>
<reference evidence="2" key="2">
    <citation type="submission" date="2020-11" db="EMBL/GenBank/DDBJ databases">
        <authorList>
            <person name="McCartney M.A."/>
            <person name="Auch B."/>
            <person name="Kono T."/>
            <person name="Mallez S."/>
            <person name="Becker A."/>
            <person name="Gohl D.M."/>
            <person name="Silverstein K.A.T."/>
            <person name="Koren S."/>
            <person name="Bechman K.B."/>
            <person name="Herman A."/>
            <person name="Abrahante J.E."/>
            <person name="Garbe J."/>
        </authorList>
    </citation>
    <scope>NUCLEOTIDE SEQUENCE</scope>
    <source>
        <strain evidence="2">Duluth1</strain>
        <tissue evidence="2">Whole animal</tissue>
    </source>
</reference>
<feature type="compositionally biased region" description="Basic and acidic residues" evidence="1">
    <location>
        <begin position="61"/>
        <end position="76"/>
    </location>
</feature>
<feature type="region of interest" description="Disordered" evidence="1">
    <location>
        <begin position="59"/>
        <end position="95"/>
    </location>
</feature>
<gene>
    <name evidence="2" type="ORF">DPMN_014771</name>
</gene>
<evidence type="ECO:0000256" key="1">
    <source>
        <dbReference type="SAM" id="MobiDB-lite"/>
    </source>
</evidence>
<protein>
    <submittedName>
        <fullName evidence="2">Uncharacterized protein</fullName>
    </submittedName>
</protein>
<dbReference type="Proteomes" id="UP000828390">
    <property type="component" value="Unassembled WGS sequence"/>
</dbReference>
<proteinExistence type="predicted"/>
<accession>A0A9D4S3T0</accession>
<keyword evidence="3" id="KW-1185">Reference proteome</keyword>
<evidence type="ECO:0000313" key="2">
    <source>
        <dbReference type="EMBL" id="KAH3890686.1"/>
    </source>
</evidence>
<organism evidence="2 3">
    <name type="scientific">Dreissena polymorpha</name>
    <name type="common">Zebra mussel</name>
    <name type="synonym">Mytilus polymorpha</name>
    <dbReference type="NCBI Taxonomy" id="45954"/>
    <lineage>
        <taxon>Eukaryota</taxon>
        <taxon>Metazoa</taxon>
        <taxon>Spiralia</taxon>
        <taxon>Lophotrochozoa</taxon>
        <taxon>Mollusca</taxon>
        <taxon>Bivalvia</taxon>
        <taxon>Autobranchia</taxon>
        <taxon>Heteroconchia</taxon>
        <taxon>Euheterodonta</taxon>
        <taxon>Imparidentia</taxon>
        <taxon>Neoheterodontei</taxon>
        <taxon>Myida</taxon>
        <taxon>Dreissenoidea</taxon>
        <taxon>Dreissenidae</taxon>
        <taxon>Dreissena</taxon>
    </lineage>
</organism>
<comment type="caution">
    <text evidence="2">The sequence shown here is derived from an EMBL/GenBank/DDBJ whole genome shotgun (WGS) entry which is preliminary data.</text>
</comment>
<sequence>MILLFYKYKKIYLLGLEERQERKCEKEEVINIVQYKITKNKECEREEVRKIIQQELTKNTQSKEEVRDKVQEEITRNKASVPEGSEGEDNKDKVQSVISELNERKNWENNLVIYGIDEQNSMNRVERLNHDKEKAIKVGEICGVKVRNDDIIKKNASGKV</sequence>
<dbReference type="EMBL" id="JAIWYP010000001">
    <property type="protein sequence ID" value="KAH3890686.1"/>
    <property type="molecule type" value="Genomic_DNA"/>
</dbReference>
<name>A0A9D4S3T0_DREPO</name>